<dbReference type="EMBL" id="JBBGZA010000001">
    <property type="protein sequence ID" value="MEJ5094161.1"/>
    <property type="molecule type" value="Genomic_DNA"/>
</dbReference>
<sequence length="117" mass="13076">MADILADLSAEVEPRPKFVLRQRQARRILIDARQQRLKVGTSPCEIRTGDGGHAGQGVRIAGQALRPDPYRLSCLVPQVERQGVGRSLELALRPHHPRTRFWSFSARRISGRAPSCT</sequence>
<keyword evidence="2" id="KW-1185">Reference proteome</keyword>
<comment type="caution">
    <text evidence="1">The sequence shown here is derived from an EMBL/GenBank/DDBJ whole genome shotgun (WGS) entry which is preliminary data.</text>
</comment>
<evidence type="ECO:0000313" key="1">
    <source>
        <dbReference type="EMBL" id="MEJ5094161.1"/>
    </source>
</evidence>
<proteinExistence type="predicted"/>
<organism evidence="1 2">
    <name type="scientific">Sphingomonas molluscorum</name>
    <dbReference type="NCBI Taxonomy" id="418184"/>
    <lineage>
        <taxon>Bacteria</taxon>
        <taxon>Pseudomonadati</taxon>
        <taxon>Pseudomonadota</taxon>
        <taxon>Alphaproteobacteria</taxon>
        <taxon>Sphingomonadales</taxon>
        <taxon>Sphingomonadaceae</taxon>
        <taxon>Sphingomonas</taxon>
    </lineage>
</organism>
<name>A0ABU8Q360_9SPHN</name>
<gene>
    <name evidence="1" type="ORF">WH159_06370</name>
</gene>
<protein>
    <submittedName>
        <fullName evidence="1">Uncharacterized protein</fullName>
    </submittedName>
</protein>
<evidence type="ECO:0000313" key="2">
    <source>
        <dbReference type="Proteomes" id="UP001380365"/>
    </source>
</evidence>
<accession>A0ABU8Q360</accession>
<reference evidence="1 2" key="1">
    <citation type="submission" date="2023-12" db="EMBL/GenBank/DDBJ databases">
        <title>Gut-associated functions are favored during microbiome assembly across C. elegans life.</title>
        <authorList>
            <person name="Zimmermann J."/>
        </authorList>
    </citation>
    <scope>NUCLEOTIDE SEQUENCE [LARGE SCALE GENOMIC DNA]</scope>
    <source>
        <strain evidence="1 2">JUb134</strain>
    </source>
</reference>
<dbReference type="Proteomes" id="UP001380365">
    <property type="component" value="Unassembled WGS sequence"/>
</dbReference>
<dbReference type="RefSeq" id="WP_239555335.1">
    <property type="nucleotide sequence ID" value="NZ_JBBGZA010000001.1"/>
</dbReference>